<feature type="domain" description="Cadherin" evidence="16">
    <location>
        <begin position="466"/>
        <end position="575"/>
    </location>
</feature>
<dbReference type="Pfam" id="PF00028">
    <property type="entry name" value="Cadherin"/>
    <property type="match status" value="5"/>
</dbReference>
<dbReference type="InterPro" id="IPR015919">
    <property type="entry name" value="Cadherin-like_sf"/>
</dbReference>
<dbReference type="AlphaFoldDB" id="A0A8C4R7E0"/>
<reference evidence="17" key="2">
    <citation type="submission" date="2025-09" db="UniProtKB">
        <authorList>
            <consortium name="Ensembl"/>
        </authorList>
    </citation>
    <scope>IDENTIFICATION</scope>
</reference>
<dbReference type="Pfam" id="PF08266">
    <property type="entry name" value="Cadherin_2"/>
    <property type="match status" value="1"/>
</dbReference>
<dbReference type="FunFam" id="2.60.40.60:FF:000002">
    <property type="entry name" value="Protocadherin alpha 2"/>
    <property type="match status" value="1"/>
</dbReference>
<keyword evidence="10" id="KW-0325">Glycoprotein</keyword>
<dbReference type="GO" id="GO:0007156">
    <property type="term" value="P:homophilic cell adhesion via plasma membrane adhesion molecules"/>
    <property type="evidence" value="ECO:0007669"/>
    <property type="project" value="InterPro"/>
</dbReference>
<evidence type="ECO:0000256" key="2">
    <source>
        <dbReference type="ARBA" id="ARBA00022475"/>
    </source>
</evidence>
<feature type="region of interest" description="Disordered" evidence="13">
    <location>
        <begin position="776"/>
        <end position="812"/>
    </location>
</feature>
<reference evidence="17" key="1">
    <citation type="submission" date="2025-08" db="UniProtKB">
        <authorList>
            <consortium name="Ensembl"/>
        </authorList>
    </citation>
    <scope>IDENTIFICATION</scope>
</reference>
<keyword evidence="2" id="KW-1003">Cell membrane</keyword>
<keyword evidence="6 12" id="KW-0106">Calcium</keyword>
<dbReference type="PRINTS" id="PR00205">
    <property type="entry name" value="CADHERIN"/>
</dbReference>
<evidence type="ECO:0000256" key="12">
    <source>
        <dbReference type="PROSITE-ProRule" id="PRU00043"/>
    </source>
</evidence>
<evidence type="ECO:0000256" key="3">
    <source>
        <dbReference type="ARBA" id="ARBA00022692"/>
    </source>
</evidence>
<evidence type="ECO:0000256" key="5">
    <source>
        <dbReference type="ARBA" id="ARBA00022737"/>
    </source>
</evidence>
<evidence type="ECO:0000256" key="15">
    <source>
        <dbReference type="SAM" id="SignalP"/>
    </source>
</evidence>
<dbReference type="SMART" id="SM00112">
    <property type="entry name" value="CA"/>
    <property type="match status" value="6"/>
</dbReference>
<accession>A0A8C4R7E0</accession>
<evidence type="ECO:0000256" key="8">
    <source>
        <dbReference type="ARBA" id="ARBA00022989"/>
    </source>
</evidence>
<dbReference type="PROSITE" id="PS50268">
    <property type="entry name" value="CADHERIN_2"/>
    <property type="match status" value="6"/>
</dbReference>
<evidence type="ECO:0000256" key="1">
    <source>
        <dbReference type="ARBA" id="ARBA00004251"/>
    </source>
</evidence>
<organism evidence="17 18">
    <name type="scientific">Eptatretus burgeri</name>
    <name type="common">Inshore hagfish</name>
    <dbReference type="NCBI Taxonomy" id="7764"/>
    <lineage>
        <taxon>Eukaryota</taxon>
        <taxon>Metazoa</taxon>
        <taxon>Chordata</taxon>
        <taxon>Craniata</taxon>
        <taxon>Vertebrata</taxon>
        <taxon>Cyclostomata</taxon>
        <taxon>Myxini</taxon>
        <taxon>Myxiniformes</taxon>
        <taxon>Myxinidae</taxon>
        <taxon>Eptatretinae</taxon>
        <taxon>Eptatretus</taxon>
    </lineage>
</organism>
<sequence>MARISCISWWGVRLWVTAAVIVLTLLCARGGAAESGTLRFSVVEEKEAGVTVGKVQLDEFGIGENGGLRPSRIKVLSSTKGLLAFNVTTGGIFTTQRLDRERQCKKLDPCVLRLDLLLGERFLEIEVQVIDVNDHSPEFGSPIITLNISESVHVGARFPLVGAHDPDAGMNGIQRYSLSSSDTFTLHVRAGFGSGLGLPELIVAKPLDRERISRLVLMLHAVDGGSPARSGSLRIVVHVLDSNDNRPVCTEPVYRVNVQENGPRGQVLVHLNATDMDSGHNGMVHFYLDQYGNSERTHDLFTVDRNSGQIRLRGVLDYEESQSLEFSVRAEDQGAHPLWTHCKVLVHVLDQNDNAPEFTVHGEVAGTLTIDEGETTGAFVTSVQVRDRDSGSNGKVSASLRGNGPFTLHHNGDVYSMYTTGPLDRERRSQYNVTLVAWDTGEPRLETLKTLKIVVGDVNDNAPRFQSPFYEFKVRENNVPGALIASVAAFDPDQGDNGTVFYSIVKTSVNGIPIHSLLSINGGRGNVYALLSLDYEQTRRLSFQVQARDHGFPQRNSTVQVTIFVEDQNDNAPSIVSPRLLDGNATLYLLWGTSAGSSVIRVEAKDKDHQEKARLSYATIRGNDHHWFSVNEVTGEIRTTRRFQKGDRAEHILEVLVSDQGSPPLSTRATLRILLVDVIPEAAEQEGEAPSPQVPLVLLIALGGICSVLFVAMVVIAVVCKRENKEIRTYNCRTAETYYRKPCMKVGKQKLSKTDIVVMPSDAPRKTSRLSSVNMEMNAGPTPRECDPRQSPPDDSSPIFTTGSGPERVNPPVNGLLTPPAPGLPAVSGKVGGSIPTPMYQWNMLTSQFATWVDYSAHKSAEADFRFSKEKFFFSDFFQKFPSPVARQRWRP</sequence>
<dbReference type="GO" id="GO:0005509">
    <property type="term" value="F:calcium ion binding"/>
    <property type="evidence" value="ECO:0007669"/>
    <property type="project" value="UniProtKB-UniRule"/>
</dbReference>
<dbReference type="FunFam" id="2.60.40.60:FF:000001">
    <property type="entry name" value="Protocadherin alpha 2"/>
    <property type="match status" value="1"/>
</dbReference>
<feature type="domain" description="Cadherin" evidence="16">
    <location>
        <begin position="140"/>
        <end position="254"/>
    </location>
</feature>
<keyword evidence="3 14" id="KW-0812">Transmembrane</keyword>
<dbReference type="PROSITE" id="PS00232">
    <property type="entry name" value="CADHERIN_1"/>
    <property type="match status" value="3"/>
</dbReference>
<evidence type="ECO:0000313" key="18">
    <source>
        <dbReference type="Proteomes" id="UP000694388"/>
    </source>
</evidence>
<dbReference type="Gene3D" id="2.60.40.60">
    <property type="entry name" value="Cadherins"/>
    <property type="match status" value="6"/>
</dbReference>
<keyword evidence="4 15" id="KW-0732">Signal</keyword>
<dbReference type="InterPro" id="IPR020894">
    <property type="entry name" value="Cadherin_CS"/>
</dbReference>
<feature type="signal peptide" evidence="15">
    <location>
        <begin position="1"/>
        <end position="33"/>
    </location>
</feature>
<protein>
    <recommendedName>
        <fullName evidence="11">Protocadherin beta-1</fullName>
    </recommendedName>
</protein>
<feature type="domain" description="Cadherin" evidence="16">
    <location>
        <begin position="362"/>
        <end position="465"/>
    </location>
</feature>
<evidence type="ECO:0000313" key="17">
    <source>
        <dbReference type="Ensembl" id="ENSEBUP00000025208.1"/>
    </source>
</evidence>
<evidence type="ECO:0000256" key="9">
    <source>
        <dbReference type="ARBA" id="ARBA00023136"/>
    </source>
</evidence>
<evidence type="ECO:0000256" key="13">
    <source>
        <dbReference type="SAM" id="MobiDB-lite"/>
    </source>
</evidence>
<feature type="domain" description="Cadherin" evidence="16">
    <location>
        <begin position="596"/>
        <end position="694"/>
    </location>
</feature>
<evidence type="ECO:0000256" key="14">
    <source>
        <dbReference type="SAM" id="Phobius"/>
    </source>
</evidence>
<dbReference type="SUPFAM" id="SSF49313">
    <property type="entry name" value="Cadherin-like"/>
    <property type="match status" value="6"/>
</dbReference>
<evidence type="ECO:0000259" key="16">
    <source>
        <dbReference type="PROSITE" id="PS50268"/>
    </source>
</evidence>
<dbReference type="PANTHER" id="PTHR24028">
    <property type="entry name" value="CADHERIN-87A"/>
    <property type="match status" value="1"/>
</dbReference>
<evidence type="ECO:0000256" key="7">
    <source>
        <dbReference type="ARBA" id="ARBA00022889"/>
    </source>
</evidence>
<keyword evidence="9 14" id="KW-0472">Membrane</keyword>
<dbReference type="InterPro" id="IPR002126">
    <property type="entry name" value="Cadherin-like_dom"/>
</dbReference>
<dbReference type="CDD" id="cd11304">
    <property type="entry name" value="Cadherin_repeat"/>
    <property type="match status" value="6"/>
</dbReference>
<evidence type="ECO:0000256" key="6">
    <source>
        <dbReference type="ARBA" id="ARBA00022837"/>
    </source>
</evidence>
<keyword evidence="8 14" id="KW-1133">Transmembrane helix</keyword>
<dbReference type="GeneTree" id="ENSGT00940000163777"/>
<dbReference type="Ensembl" id="ENSEBUT00000025784.1">
    <property type="protein sequence ID" value="ENSEBUP00000025208.1"/>
    <property type="gene ID" value="ENSEBUG00000015549.1"/>
</dbReference>
<feature type="domain" description="Cadherin" evidence="16">
    <location>
        <begin position="34"/>
        <end position="139"/>
    </location>
</feature>
<feature type="chain" id="PRO_5034657382" description="Protocadherin beta-1" evidence="15">
    <location>
        <begin position="34"/>
        <end position="892"/>
    </location>
</feature>
<dbReference type="FunFam" id="2.60.40.60:FF:000007">
    <property type="entry name" value="Protocadherin alpha 2"/>
    <property type="match status" value="1"/>
</dbReference>
<evidence type="ECO:0000256" key="4">
    <source>
        <dbReference type="ARBA" id="ARBA00022729"/>
    </source>
</evidence>
<feature type="transmembrane region" description="Helical" evidence="14">
    <location>
        <begin position="696"/>
        <end position="720"/>
    </location>
</feature>
<name>A0A8C4R7E0_EPTBU</name>
<dbReference type="Proteomes" id="UP000694388">
    <property type="component" value="Unplaced"/>
</dbReference>
<evidence type="ECO:0000256" key="10">
    <source>
        <dbReference type="ARBA" id="ARBA00023180"/>
    </source>
</evidence>
<dbReference type="InterPro" id="IPR013164">
    <property type="entry name" value="Cadherin_N"/>
</dbReference>
<keyword evidence="5" id="KW-0677">Repeat</keyword>
<dbReference type="OMA" id="FSHKRIC"/>
<proteinExistence type="predicted"/>
<keyword evidence="18" id="KW-1185">Reference proteome</keyword>
<dbReference type="FunFam" id="2.60.40.60:FF:000127">
    <property type="entry name" value="Protocadherin beta 1"/>
    <property type="match status" value="1"/>
</dbReference>
<feature type="domain" description="Cadherin" evidence="16">
    <location>
        <begin position="250"/>
        <end position="358"/>
    </location>
</feature>
<dbReference type="PANTHER" id="PTHR24028:SF146">
    <property type="entry name" value="CADHERIN 96CB, ISOFORM D-RELATED"/>
    <property type="match status" value="1"/>
</dbReference>
<evidence type="ECO:0000256" key="11">
    <source>
        <dbReference type="ARBA" id="ARBA00067603"/>
    </source>
</evidence>
<dbReference type="GO" id="GO:0005886">
    <property type="term" value="C:plasma membrane"/>
    <property type="evidence" value="ECO:0007669"/>
    <property type="project" value="UniProtKB-SubCell"/>
</dbReference>
<dbReference type="InterPro" id="IPR050174">
    <property type="entry name" value="Protocadherin/Cadherin-CA"/>
</dbReference>
<keyword evidence="7" id="KW-0130">Cell adhesion</keyword>
<dbReference type="FunFam" id="2.60.40.60:FF:000092">
    <property type="entry name" value="Protocadherin 8"/>
    <property type="match status" value="1"/>
</dbReference>
<comment type="subcellular location">
    <subcellularLocation>
        <location evidence="1">Cell membrane</location>
        <topology evidence="1">Single-pass type I membrane protein</topology>
    </subcellularLocation>
</comment>